<feature type="chain" id="PRO_5024403966" evidence="1">
    <location>
        <begin position="24"/>
        <end position="150"/>
    </location>
</feature>
<accession>A0A5N4ACZ9</accession>
<organism evidence="2 3">
    <name type="scientific">Photinus pyralis</name>
    <name type="common">Common eastern firefly</name>
    <name type="synonym">Lampyris pyralis</name>
    <dbReference type="NCBI Taxonomy" id="7054"/>
    <lineage>
        <taxon>Eukaryota</taxon>
        <taxon>Metazoa</taxon>
        <taxon>Ecdysozoa</taxon>
        <taxon>Arthropoda</taxon>
        <taxon>Hexapoda</taxon>
        <taxon>Insecta</taxon>
        <taxon>Pterygota</taxon>
        <taxon>Neoptera</taxon>
        <taxon>Endopterygota</taxon>
        <taxon>Coleoptera</taxon>
        <taxon>Polyphaga</taxon>
        <taxon>Elateriformia</taxon>
        <taxon>Elateroidea</taxon>
        <taxon>Lampyridae</taxon>
        <taxon>Lampyrinae</taxon>
        <taxon>Photinus</taxon>
    </lineage>
</organism>
<dbReference type="Pfam" id="PF01395">
    <property type="entry name" value="PBP_GOBP"/>
    <property type="match status" value="1"/>
</dbReference>
<dbReference type="GO" id="GO:0005549">
    <property type="term" value="F:odorant binding"/>
    <property type="evidence" value="ECO:0007669"/>
    <property type="project" value="InterPro"/>
</dbReference>
<dbReference type="Gene3D" id="1.10.238.20">
    <property type="entry name" value="Pheromone/general odorant binding protein domain"/>
    <property type="match status" value="1"/>
</dbReference>
<dbReference type="CDD" id="cd23992">
    <property type="entry name" value="PBP_GOBP"/>
    <property type="match status" value="1"/>
</dbReference>
<evidence type="ECO:0000313" key="3">
    <source>
        <dbReference type="Proteomes" id="UP000327044"/>
    </source>
</evidence>
<dbReference type="EMBL" id="VVIM01000008">
    <property type="protein sequence ID" value="KAB0795159.1"/>
    <property type="molecule type" value="Genomic_DNA"/>
</dbReference>
<reference evidence="2 3" key="1">
    <citation type="journal article" date="2018" name="Elife">
        <title>Firefly genomes illuminate parallel origins of bioluminescence in beetles.</title>
        <authorList>
            <person name="Fallon T.R."/>
            <person name="Lower S.E."/>
            <person name="Chang C.H."/>
            <person name="Bessho-Uehara M."/>
            <person name="Martin G.J."/>
            <person name="Bewick A.J."/>
            <person name="Behringer M."/>
            <person name="Debat H.J."/>
            <person name="Wong I."/>
            <person name="Day J.C."/>
            <person name="Suvorov A."/>
            <person name="Silva C.J."/>
            <person name="Stanger-Hall K.F."/>
            <person name="Hall D.W."/>
            <person name="Schmitz R.J."/>
            <person name="Nelson D.R."/>
            <person name="Lewis S.M."/>
            <person name="Shigenobu S."/>
            <person name="Bybee S.M."/>
            <person name="Larracuente A.M."/>
            <person name="Oba Y."/>
            <person name="Weng J.K."/>
        </authorList>
    </citation>
    <scope>NUCLEOTIDE SEQUENCE [LARGE SCALE GENOMIC DNA]</scope>
    <source>
        <strain evidence="2">1611_PpyrPB1</strain>
        <tissue evidence="2">Whole body</tissue>
    </source>
</reference>
<dbReference type="SUPFAM" id="SSF47565">
    <property type="entry name" value="Insect pheromone/odorant-binding proteins"/>
    <property type="match status" value="1"/>
</dbReference>
<gene>
    <name evidence="2" type="ORF">PPYR_11998</name>
</gene>
<name>A0A5N4ACZ9_PHOPY</name>
<keyword evidence="3" id="KW-1185">Reference proteome</keyword>
<sequence>MDKIHAIMLFIVAFMLLTAETLDQHMEERNKKVQPFLTECMCASGADPDEVAKWFANRTYSSSACFKIFTQCAAQKSGIMSVDGEINVAALSKYPMISREQVDACHSAHNNTRDLADKLFQVTKCVQETINENAKNEPVLCEDPDPIIYV</sequence>
<dbReference type="AlphaFoldDB" id="A0A5N4ACZ9"/>
<comment type="caution">
    <text evidence="2">The sequence shown here is derived from an EMBL/GenBank/DDBJ whole genome shotgun (WGS) entry which is preliminary data.</text>
</comment>
<dbReference type="InterPro" id="IPR036728">
    <property type="entry name" value="PBP_GOBP_sf"/>
</dbReference>
<keyword evidence="1" id="KW-0732">Signal</keyword>
<proteinExistence type="predicted"/>
<dbReference type="InParanoid" id="A0A5N4ACZ9"/>
<evidence type="ECO:0000256" key="1">
    <source>
        <dbReference type="SAM" id="SignalP"/>
    </source>
</evidence>
<dbReference type="Proteomes" id="UP000327044">
    <property type="component" value="Unassembled WGS sequence"/>
</dbReference>
<dbReference type="InterPro" id="IPR006170">
    <property type="entry name" value="PBP/GOBP"/>
</dbReference>
<feature type="signal peptide" evidence="1">
    <location>
        <begin position="1"/>
        <end position="23"/>
    </location>
</feature>
<protein>
    <submittedName>
        <fullName evidence="2">Uncharacterized protein</fullName>
    </submittedName>
</protein>
<evidence type="ECO:0000313" key="2">
    <source>
        <dbReference type="EMBL" id="KAB0795159.1"/>
    </source>
</evidence>